<keyword evidence="2" id="KW-1185">Reference proteome</keyword>
<sequence length="116" mass="12663">MLKNKNNYATKCLAFYFVASTNRKPSGKKLQSIANIDTSMYGSIRLGPKTLALVALPLVHCECGDTETLRKLPSHDYVPVMSLVVCTCCSIKMGLERPGAEVASTCMCENASRPCR</sequence>
<name>A0ABD0KHS1_9CAEN</name>
<reference evidence="1 2" key="1">
    <citation type="journal article" date="2023" name="Sci. Data">
        <title>Genome assembly of the Korean intertidal mud-creeper Batillaria attramentaria.</title>
        <authorList>
            <person name="Patra A.K."/>
            <person name="Ho P.T."/>
            <person name="Jun S."/>
            <person name="Lee S.J."/>
            <person name="Kim Y."/>
            <person name="Won Y.J."/>
        </authorList>
    </citation>
    <scope>NUCLEOTIDE SEQUENCE [LARGE SCALE GENOMIC DNA]</scope>
    <source>
        <strain evidence="1">Wonlab-2016</strain>
    </source>
</reference>
<gene>
    <name evidence="1" type="ORF">BaRGS_00021935</name>
</gene>
<organism evidence="1 2">
    <name type="scientific">Batillaria attramentaria</name>
    <dbReference type="NCBI Taxonomy" id="370345"/>
    <lineage>
        <taxon>Eukaryota</taxon>
        <taxon>Metazoa</taxon>
        <taxon>Spiralia</taxon>
        <taxon>Lophotrochozoa</taxon>
        <taxon>Mollusca</taxon>
        <taxon>Gastropoda</taxon>
        <taxon>Caenogastropoda</taxon>
        <taxon>Sorbeoconcha</taxon>
        <taxon>Cerithioidea</taxon>
        <taxon>Batillariidae</taxon>
        <taxon>Batillaria</taxon>
    </lineage>
</organism>
<comment type="caution">
    <text evidence="1">The sequence shown here is derived from an EMBL/GenBank/DDBJ whole genome shotgun (WGS) entry which is preliminary data.</text>
</comment>
<protein>
    <submittedName>
        <fullName evidence="1">Uncharacterized protein</fullName>
    </submittedName>
</protein>
<accession>A0ABD0KHS1</accession>
<dbReference type="Proteomes" id="UP001519460">
    <property type="component" value="Unassembled WGS sequence"/>
</dbReference>
<dbReference type="EMBL" id="JACVVK020000173">
    <property type="protein sequence ID" value="KAK7486788.1"/>
    <property type="molecule type" value="Genomic_DNA"/>
</dbReference>
<proteinExistence type="predicted"/>
<dbReference type="AlphaFoldDB" id="A0ABD0KHS1"/>
<evidence type="ECO:0000313" key="2">
    <source>
        <dbReference type="Proteomes" id="UP001519460"/>
    </source>
</evidence>
<evidence type="ECO:0000313" key="1">
    <source>
        <dbReference type="EMBL" id="KAK7486788.1"/>
    </source>
</evidence>